<dbReference type="EMBL" id="CP133614">
    <property type="protein sequence ID" value="WMV18075.1"/>
    <property type="molecule type" value="Genomic_DNA"/>
</dbReference>
<organism evidence="1 2">
    <name type="scientific">Solanum verrucosum</name>
    <dbReference type="NCBI Taxonomy" id="315347"/>
    <lineage>
        <taxon>Eukaryota</taxon>
        <taxon>Viridiplantae</taxon>
        <taxon>Streptophyta</taxon>
        <taxon>Embryophyta</taxon>
        <taxon>Tracheophyta</taxon>
        <taxon>Spermatophyta</taxon>
        <taxon>Magnoliopsida</taxon>
        <taxon>eudicotyledons</taxon>
        <taxon>Gunneridae</taxon>
        <taxon>Pentapetalae</taxon>
        <taxon>asterids</taxon>
        <taxon>lamiids</taxon>
        <taxon>Solanales</taxon>
        <taxon>Solanaceae</taxon>
        <taxon>Solanoideae</taxon>
        <taxon>Solaneae</taxon>
        <taxon>Solanum</taxon>
    </lineage>
</organism>
<proteinExistence type="predicted"/>
<accession>A0AAF0QB30</accession>
<protein>
    <submittedName>
        <fullName evidence="1">Uncharacterized protein</fullName>
    </submittedName>
</protein>
<sequence>MPEHTADLLSCWIRKKGSKSQKKWWRIFQLAYGGQYGRKEMEDAMRTNQTPYRKLKKIVLHICIFGVNRNV</sequence>
<name>A0AAF0QB30_SOLVR</name>
<evidence type="ECO:0000313" key="1">
    <source>
        <dbReference type="EMBL" id="WMV18075.1"/>
    </source>
</evidence>
<reference evidence="1" key="1">
    <citation type="submission" date="2023-08" db="EMBL/GenBank/DDBJ databases">
        <title>A de novo genome assembly of Solanum verrucosum Schlechtendal, a Mexican diploid species geographically isolated from the other diploid A-genome species in potato relatives.</title>
        <authorList>
            <person name="Hosaka K."/>
        </authorList>
    </citation>
    <scope>NUCLEOTIDE SEQUENCE</scope>
    <source>
        <tissue evidence="1">Young leaves</tissue>
    </source>
</reference>
<evidence type="ECO:0000313" key="2">
    <source>
        <dbReference type="Proteomes" id="UP001234989"/>
    </source>
</evidence>
<keyword evidence="2" id="KW-1185">Reference proteome</keyword>
<dbReference type="AlphaFoldDB" id="A0AAF0QB30"/>
<gene>
    <name evidence="1" type="ORF">MTR67_011460</name>
</gene>
<dbReference type="Proteomes" id="UP001234989">
    <property type="component" value="Chromosome 3"/>
</dbReference>